<feature type="domain" description="Dipeptidylpeptidase IV N-terminal" evidence="6">
    <location>
        <begin position="201"/>
        <end position="581"/>
    </location>
</feature>
<dbReference type="GO" id="GO:0008236">
    <property type="term" value="F:serine-type peptidase activity"/>
    <property type="evidence" value="ECO:0007669"/>
    <property type="project" value="InterPro"/>
</dbReference>
<keyword evidence="4" id="KW-0472">Membrane</keyword>
<evidence type="ECO:0000256" key="1">
    <source>
        <dbReference type="ARBA" id="ARBA00010036"/>
    </source>
</evidence>
<dbReference type="Pfam" id="PF00326">
    <property type="entry name" value="Peptidase_S9"/>
    <property type="match status" value="1"/>
</dbReference>
<evidence type="ECO:0000259" key="5">
    <source>
        <dbReference type="Pfam" id="PF00326"/>
    </source>
</evidence>
<feature type="non-terminal residue" evidence="7">
    <location>
        <position position="1"/>
    </location>
</feature>
<dbReference type="GO" id="GO:0008239">
    <property type="term" value="F:dipeptidyl-peptidase activity"/>
    <property type="evidence" value="ECO:0007669"/>
    <property type="project" value="TreeGrafter"/>
</dbReference>
<evidence type="ECO:0000256" key="2">
    <source>
        <dbReference type="ARBA" id="ARBA00023180"/>
    </source>
</evidence>
<feature type="transmembrane region" description="Helical" evidence="4">
    <location>
        <begin position="93"/>
        <end position="112"/>
    </location>
</feature>
<dbReference type="PANTHER" id="PTHR11731">
    <property type="entry name" value="PROTEASE FAMILY S9B,C DIPEPTIDYL-PEPTIDASE IV-RELATED"/>
    <property type="match status" value="1"/>
</dbReference>
<dbReference type="InterPro" id="IPR001375">
    <property type="entry name" value="Peptidase_S9_cat"/>
</dbReference>
<name>A0A1B6MMK2_9HEMI</name>
<dbReference type="Gene3D" id="2.140.10.30">
    <property type="entry name" value="Dipeptidylpeptidase IV, N-terminal domain"/>
    <property type="match status" value="1"/>
</dbReference>
<dbReference type="InterPro" id="IPR050278">
    <property type="entry name" value="Serine_Prot_S9B/DPPIV"/>
</dbReference>
<dbReference type="AlphaFoldDB" id="A0A1B6MMK2"/>
<keyword evidence="4" id="KW-0812">Transmembrane</keyword>
<dbReference type="Pfam" id="PF00930">
    <property type="entry name" value="DPPIV_N"/>
    <property type="match status" value="1"/>
</dbReference>
<evidence type="ECO:0000256" key="3">
    <source>
        <dbReference type="ARBA" id="ARBA00072929"/>
    </source>
</evidence>
<dbReference type="PANTHER" id="PTHR11731:SF154">
    <property type="entry name" value="VENOM DIPEPTIDYL PEPTIDASE 4-LIKE PROTEIN"/>
    <property type="match status" value="1"/>
</dbReference>
<keyword evidence="4" id="KW-1133">Transmembrane helix</keyword>
<sequence length="848" mass="97061">LRSGPPFLTASCPRVQVQQSVVGERLCGHYSVLAMVESTSTPEPQRANNSFNIELETRSAQHQVDINQSASEANKNWIQDLLGWLRMPKFSKWCFFISIAFAVVVITAFIIYTDLSQDNSPAPSPPQPPQELKAPYLKDYFLYHTISPMLFNGTFISGKDFYYYDSSRNLAIYDLEKGRSDIILPFTSWILLNGTFNFWFSEDLKYMLYASYNTPIYRHSYYAVYQVYNLNERKSTFVTTRNLQLAIMAPGTNSIAYVDKNNIYFRANPEDENNDIPLTRDGVSGKIYNGVPDWVYEEEIISANSAMWFSRKGSYLAYLKFNDSNVLIQAIPVYGPPNLKQWQYTRYDQIHYPKVGTPNPTISVHVVSLNNYTDGNNTLPREYIYPPPEEITRDRKEPIASLLAWANDSQFIIIWMNRYQNKLVLELCGVSDDNPCRKVFSYEEPNGWLQLENPRFDETGDRMIFLWWHPQSDGDSYSHVTMLTLSQPDPRPVPLSTGTFTVTEISGWDLEADEVYFLATVPGYPEQLRTYKVLAHSPFTVTCVSCNHQHVVDGSNCSYAGAMFSNNAHYYALSCAGPNVPEVTIFNKEGKELVVWEDNLKTRKFVEGLTMPVKRVLDVPTGNGYMARVQLLLPPELADFDESSSKDYGKKFPLLVNVYGGPDSSMVKDMFATDFNTYMVANKSIVGVFIDGRGSNLMGLRTRYSIYKKLGQVEVADQLTVIKYLQDKFSFIDRNRTASWGWSYGGYATGMMLADDVENRIKCGVSIAPVTDWVYYDSIYTERFMQTFDENLSGYMQASLLNRSNKLRDKEFFLIHGTKDDNVHYQNSMQLAKLLARSDIPFRQMTYP</sequence>
<evidence type="ECO:0000256" key="4">
    <source>
        <dbReference type="SAM" id="Phobius"/>
    </source>
</evidence>
<dbReference type="SUPFAM" id="SSF82171">
    <property type="entry name" value="DPP6 N-terminal domain-like"/>
    <property type="match status" value="1"/>
</dbReference>
<feature type="domain" description="Peptidase S9 prolyl oligopeptidase catalytic" evidence="5">
    <location>
        <begin position="673"/>
        <end position="848"/>
    </location>
</feature>
<dbReference type="GO" id="GO:0005886">
    <property type="term" value="C:plasma membrane"/>
    <property type="evidence" value="ECO:0007669"/>
    <property type="project" value="TreeGrafter"/>
</dbReference>
<dbReference type="SUPFAM" id="SSF53474">
    <property type="entry name" value="alpha/beta-Hydrolases"/>
    <property type="match status" value="1"/>
</dbReference>
<keyword evidence="2" id="KW-0325">Glycoprotein</keyword>
<dbReference type="InterPro" id="IPR002469">
    <property type="entry name" value="Peptidase_S9B_N"/>
</dbReference>
<gene>
    <name evidence="7" type="ORF">g.40935</name>
</gene>
<dbReference type="InterPro" id="IPR029058">
    <property type="entry name" value="AB_hydrolase_fold"/>
</dbReference>
<feature type="non-terminal residue" evidence="7">
    <location>
        <position position="848"/>
    </location>
</feature>
<evidence type="ECO:0000259" key="6">
    <source>
        <dbReference type="Pfam" id="PF00930"/>
    </source>
</evidence>
<dbReference type="Gene3D" id="3.40.50.1820">
    <property type="entry name" value="alpha/beta hydrolase"/>
    <property type="match status" value="1"/>
</dbReference>
<evidence type="ECO:0000313" key="7">
    <source>
        <dbReference type="EMBL" id="JAT37176.1"/>
    </source>
</evidence>
<reference evidence="7" key="1">
    <citation type="submission" date="2015-11" db="EMBL/GenBank/DDBJ databases">
        <title>De novo transcriptome assembly of four potential Pierce s Disease insect vectors from Arizona vineyards.</title>
        <authorList>
            <person name="Tassone E.E."/>
        </authorList>
    </citation>
    <scope>NUCLEOTIDE SEQUENCE</scope>
</reference>
<organism evidence="7">
    <name type="scientific">Graphocephala atropunctata</name>
    <dbReference type="NCBI Taxonomy" id="36148"/>
    <lineage>
        <taxon>Eukaryota</taxon>
        <taxon>Metazoa</taxon>
        <taxon>Ecdysozoa</taxon>
        <taxon>Arthropoda</taxon>
        <taxon>Hexapoda</taxon>
        <taxon>Insecta</taxon>
        <taxon>Pterygota</taxon>
        <taxon>Neoptera</taxon>
        <taxon>Paraneoptera</taxon>
        <taxon>Hemiptera</taxon>
        <taxon>Auchenorrhyncha</taxon>
        <taxon>Membracoidea</taxon>
        <taxon>Cicadellidae</taxon>
        <taxon>Cicadellinae</taxon>
        <taxon>Cicadellini</taxon>
        <taxon>Graphocephala</taxon>
    </lineage>
</organism>
<accession>A0A1B6MMK2</accession>
<protein>
    <recommendedName>
        <fullName evidence="3">Venom dipeptidyl peptidase 4</fullName>
    </recommendedName>
</protein>
<dbReference type="GO" id="GO:0006508">
    <property type="term" value="P:proteolysis"/>
    <property type="evidence" value="ECO:0007669"/>
    <property type="project" value="InterPro"/>
</dbReference>
<dbReference type="EMBL" id="GEBQ01002801">
    <property type="protein sequence ID" value="JAT37176.1"/>
    <property type="molecule type" value="Transcribed_RNA"/>
</dbReference>
<comment type="similarity">
    <text evidence="1">Belongs to the peptidase S9B family. DPPIV subfamily.</text>
</comment>
<proteinExistence type="inferred from homology"/>
<dbReference type="FunFam" id="3.40.50.1820:FF:000003">
    <property type="entry name" value="Dipeptidyl peptidase 4"/>
    <property type="match status" value="1"/>
</dbReference>